<keyword evidence="2" id="KW-0456">Lyase</keyword>
<dbReference type="RefSeq" id="WP_106226924.1">
    <property type="nucleotide sequence ID" value="NZ_PVTV01000011.1"/>
</dbReference>
<sequence>MTTQDTSSAIVLFAHGSRDPNWRLPFESILMDLKAHYAGPCALAFLENMQPSLDEAIGEVAQLGATHVQVIPLFLAVGGHLRKDLPVLLEQAKSLYQSLTINVCEAAGENNTVQKALVNFALDQVNRT</sequence>
<evidence type="ECO:0000313" key="3">
    <source>
        <dbReference type="EMBL" id="PRY99651.1"/>
    </source>
</evidence>
<keyword evidence="4" id="KW-1185">Reference proteome</keyword>
<dbReference type="PANTHER" id="PTHR33542">
    <property type="entry name" value="SIROHYDROCHLORIN FERROCHELATASE, CHLOROPLASTIC"/>
    <property type="match status" value="1"/>
</dbReference>
<dbReference type="GO" id="GO:0046872">
    <property type="term" value="F:metal ion binding"/>
    <property type="evidence" value="ECO:0007669"/>
    <property type="project" value="UniProtKB-KW"/>
</dbReference>
<keyword evidence="1" id="KW-0479">Metal-binding</keyword>
<comment type="caution">
    <text evidence="3">The sequence shown here is derived from an EMBL/GenBank/DDBJ whole genome shotgun (WGS) entry which is preliminary data.</text>
</comment>
<dbReference type="EMBL" id="PVTV01000011">
    <property type="protein sequence ID" value="PRY99651.1"/>
    <property type="molecule type" value="Genomic_DNA"/>
</dbReference>
<reference evidence="3 4" key="1">
    <citation type="submission" date="2018-03" db="EMBL/GenBank/DDBJ databases">
        <title>Genomic Encyclopedia of Type Strains, Phase III (KMG-III): the genomes of soil and plant-associated and newly described type strains.</title>
        <authorList>
            <person name="Whitman W."/>
        </authorList>
    </citation>
    <scope>NUCLEOTIDE SEQUENCE [LARGE SCALE GENOMIC DNA]</scope>
    <source>
        <strain evidence="3 4">MWH-P2sevCIIIb</strain>
    </source>
</reference>
<gene>
    <name evidence="3" type="ORF">BCM14_1104</name>
</gene>
<proteinExistence type="predicted"/>
<evidence type="ECO:0000256" key="2">
    <source>
        <dbReference type="ARBA" id="ARBA00023239"/>
    </source>
</evidence>
<dbReference type="SUPFAM" id="SSF53800">
    <property type="entry name" value="Chelatase"/>
    <property type="match status" value="1"/>
</dbReference>
<protein>
    <submittedName>
        <fullName evidence="3">Sirohydrochlorin cobaltochelatase</fullName>
    </submittedName>
</protein>
<dbReference type="PANTHER" id="PTHR33542:SF3">
    <property type="entry name" value="SIROHYDROCHLORIN FERROCHELATASE, CHLOROPLASTIC"/>
    <property type="match status" value="1"/>
</dbReference>
<dbReference type="Gene3D" id="3.40.50.1400">
    <property type="match status" value="1"/>
</dbReference>
<evidence type="ECO:0000256" key="1">
    <source>
        <dbReference type="ARBA" id="ARBA00022723"/>
    </source>
</evidence>
<dbReference type="InterPro" id="IPR002762">
    <property type="entry name" value="CbiX-like"/>
</dbReference>
<dbReference type="CDD" id="cd03416">
    <property type="entry name" value="CbiX_SirB_N"/>
    <property type="match status" value="1"/>
</dbReference>
<organism evidence="3 4">
    <name type="scientific">Jezberella montanilacus</name>
    <dbReference type="NCBI Taxonomy" id="323426"/>
    <lineage>
        <taxon>Bacteria</taxon>
        <taxon>Pseudomonadati</taxon>
        <taxon>Pseudomonadota</taxon>
        <taxon>Betaproteobacteria</taxon>
        <taxon>Burkholderiales</taxon>
        <taxon>Alcaligenaceae</taxon>
        <taxon>Jezberella</taxon>
    </lineage>
</organism>
<dbReference type="Pfam" id="PF01903">
    <property type="entry name" value="CbiX"/>
    <property type="match status" value="1"/>
</dbReference>
<dbReference type="OrthoDB" id="9797895at2"/>
<evidence type="ECO:0000313" key="4">
    <source>
        <dbReference type="Proteomes" id="UP000238308"/>
    </source>
</evidence>
<name>A0A2T0XL94_9BURK</name>
<dbReference type="InterPro" id="IPR050963">
    <property type="entry name" value="Sirohydro_Cobaltochel/CbiX"/>
</dbReference>
<dbReference type="AlphaFoldDB" id="A0A2T0XL94"/>
<accession>A0A2T0XL94</accession>
<dbReference type="GO" id="GO:0016829">
    <property type="term" value="F:lyase activity"/>
    <property type="evidence" value="ECO:0007669"/>
    <property type="project" value="UniProtKB-KW"/>
</dbReference>
<dbReference type="Proteomes" id="UP000238308">
    <property type="component" value="Unassembled WGS sequence"/>
</dbReference>